<accession>A0A1H2GD93</accession>
<evidence type="ECO:0000256" key="1">
    <source>
        <dbReference type="ARBA" id="ARBA00004141"/>
    </source>
</evidence>
<name>A0A1H2GD93_9GAMM</name>
<dbReference type="OrthoDB" id="9811701at2"/>
<dbReference type="RefSeq" id="WP_090213640.1">
    <property type="nucleotide sequence ID" value="NZ_LT629780.1"/>
</dbReference>
<keyword evidence="2 5" id="KW-0812">Transmembrane</keyword>
<dbReference type="InterPro" id="IPR007300">
    <property type="entry name" value="CidB/LrgB"/>
</dbReference>
<feature type="transmembrane region" description="Helical" evidence="5">
    <location>
        <begin position="17"/>
        <end position="34"/>
    </location>
</feature>
<sequence length="238" mass="24519">MSTQLAVAAQAILDHPLFGFGITLGAYQLALALFERTRWVFLQPVLLSMTLVVGVLLLCGIDYAEYRQSVSMLSVFLGPATVALAVPLFLNLKRIRQLLWPILITLGVAGSLATALGIGLGWLLGADHVMQMTLLPKSVTSPIAMLVAEQLGGIAALAAVFVLITGVIGAICGPALLGLIGVRSPAARGLALGLTAHAVGTAQALQESEETGAFAALAMSLMGVASAIGVPLVMLLVL</sequence>
<dbReference type="PANTHER" id="PTHR30249">
    <property type="entry name" value="PUTATIVE SEROTONIN TRANSPORTER"/>
    <property type="match status" value="1"/>
</dbReference>
<evidence type="ECO:0000256" key="5">
    <source>
        <dbReference type="SAM" id="Phobius"/>
    </source>
</evidence>
<dbReference type="Proteomes" id="UP000243063">
    <property type="component" value="Chromosome I"/>
</dbReference>
<feature type="transmembrane region" description="Helical" evidence="5">
    <location>
        <begin position="70"/>
        <end position="90"/>
    </location>
</feature>
<organism evidence="6 7">
    <name type="scientific">Geopseudomonas guangdongensis</name>
    <dbReference type="NCBI Taxonomy" id="1245526"/>
    <lineage>
        <taxon>Bacteria</taxon>
        <taxon>Pseudomonadati</taxon>
        <taxon>Pseudomonadota</taxon>
        <taxon>Gammaproteobacteria</taxon>
        <taxon>Pseudomonadales</taxon>
        <taxon>Pseudomonadaceae</taxon>
        <taxon>Geopseudomonas</taxon>
    </lineage>
</organism>
<comment type="subcellular location">
    <subcellularLocation>
        <location evidence="1">Membrane</location>
        <topology evidence="1">Multi-pass membrane protein</topology>
    </subcellularLocation>
</comment>
<evidence type="ECO:0000256" key="4">
    <source>
        <dbReference type="ARBA" id="ARBA00023136"/>
    </source>
</evidence>
<keyword evidence="3 5" id="KW-1133">Transmembrane helix</keyword>
<keyword evidence="4 5" id="KW-0472">Membrane</keyword>
<dbReference type="Pfam" id="PF04172">
    <property type="entry name" value="LrgB"/>
    <property type="match status" value="1"/>
</dbReference>
<feature type="transmembrane region" description="Helical" evidence="5">
    <location>
        <begin position="46"/>
        <end position="64"/>
    </location>
</feature>
<feature type="transmembrane region" description="Helical" evidence="5">
    <location>
        <begin position="212"/>
        <end position="237"/>
    </location>
</feature>
<evidence type="ECO:0000256" key="2">
    <source>
        <dbReference type="ARBA" id="ARBA00022692"/>
    </source>
</evidence>
<dbReference type="STRING" id="1245526.SAMN05216580_1729"/>
<evidence type="ECO:0000313" key="6">
    <source>
        <dbReference type="EMBL" id="SDU17706.1"/>
    </source>
</evidence>
<proteinExistence type="predicted"/>
<reference evidence="7" key="1">
    <citation type="submission" date="2016-10" db="EMBL/GenBank/DDBJ databases">
        <authorList>
            <person name="Varghese N."/>
            <person name="Submissions S."/>
        </authorList>
    </citation>
    <scope>NUCLEOTIDE SEQUENCE [LARGE SCALE GENOMIC DNA]</scope>
    <source>
        <strain evidence="7">CCTCC 2012022</strain>
    </source>
</reference>
<protein>
    <submittedName>
        <fullName evidence="6">TIGR00659 family protein</fullName>
    </submittedName>
</protein>
<evidence type="ECO:0000313" key="7">
    <source>
        <dbReference type="Proteomes" id="UP000243063"/>
    </source>
</evidence>
<dbReference type="GO" id="GO:0016020">
    <property type="term" value="C:membrane"/>
    <property type="evidence" value="ECO:0007669"/>
    <property type="project" value="UniProtKB-SubCell"/>
</dbReference>
<keyword evidence="7" id="KW-1185">Reference proteome</keyword>
<feature type="transmembrane region" description="Helical" evidence="5">
    <location>
        <begin position="154"/>
        <end position="177"/>
    </location>
</feature>
<dbReference type="AlphaFoldDB" id="A0A1H2GD93"/>
<dbReference type="PANTHER" id="PTHR30249:SF0">
    <property type="entry name" value="PLASTIDAL GLYCOLATE_GLYCERATE TRANSLOCATOR 1, CHLOROPLASTIC"/>
    <property type="match status" value="1"/>
</dbReference>
<feature type="transmembrane region" description="Helical" evidence="5">
    <location>
        <begin position="102"/>
        <end position="124"/>
    </location>
</feature>
<dbReference type="EMBL" id="LT629780">
    <property type="protein sequence ID" value="SDU17706.1"/>
    <property type="molecule type" value="Genomic_DNA"/>
</dbReference>
<gene>
    <name evidence="6" type="ORF">SAMN05216580_1729</name>
</gene>
<evidence type="ECO:0000256" key="3">
    <source>
        <dbReference type="ARBA" id="ARBA00022989"/>
    </source>
</evidence>